<dbReference type="GO" id="GO:0004803">
    <property type="term" value="F:transposase activity"/>
    <property type="evidence" value="ECO:0007669"/>
    <property type="project" value="InterPro"/>
</dbReference>
<dbReference type="Proteomes" id="UP000195442">
    <property type="component" value="Unassembled WGS sequence"/>
</dbReference>
<accession>A0A1R4HG69</accession>
<name>A0A1R4HG69_9GAMM</name>
<dbReference type="InterPro" id="IPR002686">
    <property type="entry name" value="Transposase_17"/>
</dbReference>
<feature type="domain" description="Transposase IS200-like" evidence="1">
    <location>
        <begin position="19"/>
        <end position="140"/>
    </location>
</feature>
<dbReference type="InterPro" id="IPR052715">
    <property type="entry name" value="RAYT_transposase"/>
</dbReference>
<dbReference type="OrthoDB" id="9791101at2"/>
<gene>
    <name evidence="2" type="ORF">CRENPOLYSF2_4490002</name>
</gene>
<dbReference type="Gene3D" id="3.30.70.1290">
    <property type="entry name" value="Transposase IS200-like"/>
    <property type="match status" value="1"/>
</dbReference>
<dbReference type="RefSeq" id="WP_087148018.1">
    <property type="nucleotide sequence ID" value="NZ_FUKJ01000389.1"/>
</dbReference>
<evidence type="ECO:0000259" key="1">
    <source>
        <dbReference type="SMART" id="SM01321"/>
    </source>
</evidence>
<reference evidence="3" key="1">
    <citation type="submission" date="2017-02" db="EMBL/GenBank/DDBJ databases">
        <authorList>
            <person name="Daims H."/>
        </authorList>
    </citation>
    <scope>NUCLEOTIDE SEQUENCE [LARGE SCALE GENOMIC DNA]</scope>
</reference>
<evidence type="ECO:0000313" key="2">
    <source>
        <dbReference type="EMBL" id="SJM95001.1"/>
    </source>
</evidence>
<dbReference type="Pfam" id="PF01797">
    <property type="entry name" value="Y1_Tnp"/>
    <property type="match status" value="1"/>
</dbReference>
<proteinExistence type="predicted"/>
<evidence type="ECO:0000313" key="3">
    <source>
        <dbReference type="Proteomes" id="UP000195442"/>
    </source>
</evidence>
<keyword evidence="3" id="KW-1185">Reference proteome</keyword>
<organism evidence="2 3">
    <name type="scientific">Crenothrix polyspora</name>
    <dbReference type="NCBI Taxonomy" id="360316"/>
    <lineage>
        <taxon>Bacteria</taxon>
        <taxon>Pseudomonadati</taxon>
        <taxon>Pseudomonadota</taxon>
        <taxon>Gammaproteobacteria</taxon>
        <taxon>Methylococcales</taxon>
        <taxon>Crenotrichaceae</taxon>
        <taxon>Crenothrix</taxon>
    </lineage>
</organism>
<dbReference type="GO" id="GO:0043565">
    <property type="term" value="F:sequence-specific DNA binding"/>
    <property type="evidence" value="ECO:0007669"/>
    <property type="project" value="TreeGrafter"/>
</dbReference>
<dbReference type="AlphaFoldDB" id="A0A1R4HG69"/>
<dbReference type="GO" id="GO:0006313">
    <property type="term" value="P:DNA transposition"/>
    <property type="evidence" value="ECO:0007669"/>
    <property type="project" value="InterPro"/>
</dbReference>
<dbReference type="InterPro" id="IPR036515">
    <property type="entry name" value="Transposase_17_sf"/>
</dbReference>
<dbReference type="NCBIfam" id="NF047646">
    <property type="entry name" value="REP_Tyr_transpos"/>
    <property type="match status" value="1"/>
</dbReference>
<dbReference type="EMBL" id="FUKJ01000389">
    <property type="protein sequence ID" value="SJM95001.1"/>
    <property type="molecule type" value="Genomic_DNA"/>
</dbReference>
<dbReference type="PANTHER" id="PTHR36966:SF1">
    <property type="entry name" value="REP-ASSOCIATED TYROSINE TRANSPOSASE"/>
    <property type="match status" value="1"/>
</dbReference>
<sequence length="161" mass="19014">MIYKQSPHSKDLRKGRYSQHNQSYLVTTNTEQRQTVFADFYLGRIVVQAMRHQHEQGNVHSLAFVLMPDHLHWLFTLQNDNTLAEVMKHVKGTSSYLIQKNRRERGAIQLHHPLWQDGYHDRALRKEEDLQQIARYIVANPLRTGLVTKIGDYPLWDAVWL</sequence>
<dbReference type="SUPFAM" id="SSF143422">
    <property type="entry name" value="Transposase IS200-like"/>
    <property type="match status" value="1"/>
</dbReference>
<protein>
    <recommendedName>
        <fullName evidence="1">Transposase IS200-like domain-containing protein</fullName>
    </recommendedName>
</protein>
<dbReference type="SMART" id="SM01321">
    <property type="entry name" value="Y1_Tnp"/>
    <property type="match status" value="1"/>
</dbReference>
<dbReference type="PANTHER" id="PTHR36966">
    <property type="entry name" value="REP-ASSOCIATED TYROSINE TRANSPOSASE"/>
    <property type="match status" value="1"/>
</dbReference>